<keyword evidence="8" id="KW-0966">Cell projection</keyword>
<dbReference type="GO" id="GO:0071978">
    <property type="term" value="P:bacterial-type flagellum-dependent swarming motility"/>
    <property type="evidence" value="ECO:0007669"/>
    <property type="project" value="TreeGrafter"/>
</dbReference>
<feature type="domain" description="Flagellar basal-body/hook protein C-terminal" evidence="6">
    <location>
        <begin position="235"/>
        <end position="278"/>
    </location>
</feature>
<feature type="domain" description="Flagellar basal body rod protein N-terminal" evidence="5">
    <location>
        <begin position="8"/>
        <end position="35"/>
    </location>
</feature>
<proteinExistence type="inferred from homology"/>
<evidence type="ECO:0000259" key="7">
    <source>
        <dbReference type="Pfam" id="PF22692"/>
    </source>
</evidence>
<dbReference type="InterPro" id="IPR020013">
    <property type="entry name" value="Flagellar_FlgE/F/G"/>
</dbReference>
<dbReference type="OrthoDB" id="9804559at2"/>
<reference evidence="8 9" key="1">
    <citation type="submission" date="2019-01" db="EMBL/GenBank/DDBJ databases">
        <title>Egibacter rhizosphaerae EGI 80759T.</title>
        <authorList>
            <person name="Chen D.-D."/>
            <person name="Tian Y."/>
            <person name="Jiao J.-Y."/>
            <person name="Zhang X.-T."/>
            <person name="Zhang Y.-G."/>
            <person name="Zhang Y."/>
            <person name="Xiao M."/>
            <person name="Shu W.-S."/>
            <person name="Li W.-J."/>
        </authorList>
    </citation>
    <scope>NUCLEOTIDE SEQUENCE [LARGE SCALE GENOMIC DNA]</scope>
    <source>
        <strain evidence="8 9">EGI 80759</strain>
    </source>
</reference>
<dbReference type="InterPro" id="IPR010930">
    <property type="entry name" value="Flg_bb/hook_C_dom"/>
</dbReference>
<dbReference type="Pfam" id="PF22692">
    <property type="entry name" value="LlgE_F_G_D1"/>
    <property type="match status" value="1"/>
</dbReference>
<dbReference type="InterPro" id="IPR053967">
    <property type="entry name" value="LlgE_F_G-like_D1"/>
</dbReference>
<dbReference type="GO" id="GO:0009424">
    <property type="term" value="C:bacterial-type flagellum hook"/>
    <property type="evidence" value="ECO:0007669"/>
    <property type="project" value="TreeGrafter"/>
</dbReference>
<evidence type="ECO:0000313" key="8">
    <source>
        <dbReference type="EMBL" id="QBI21241.1"/>
    </source>
</evidence>
<accession>A0A411YJB4</accession>
<keyword evidence="8" id="KW-0969">Cilium</keyword>
<dbReference type="InterPro" id="IPR012836">
    <property type="entry name" value="FlgF"/>
</dbReference>
<evidence type="ECO:0000313" key="9">
    <source>
        <dbReference type="Proteomes" id="UP000291469"/>
    </source>
</evidence>
<comment type="similarity">
    <text evidence="2 4">Belongs to the flagella basal body rod proteins family.</text>
</comment>
<evidence type="ECO:0000259" key="5">
    <source>
        <dbReference type="Pfam" id="PF00460"/>
    </source>
</evidence>
<keyword evidence="8" id="KW-0282">Flagellum</keyword>
<dbReference type="AlphaFoldDB" id="A0A411YJB4"/>
<dbReference type="Pfam" id="PF00460">
    <property type="entry name" value="Flg_bb_rod"/>
    <property type="match status" value="1"/>
</dbReference>
<protein>
    <submittedName>
        <fullName evidence="8">Flagellar basal-body rod protein FlgF</fullName>
    </submittedName>
</protein>
<dbReference type="InterPro" id="IPR001444">
    <property type="entry name" value="Flag_bb_rod_N"/>
</dbReference>
<evidence type="ECO:0000256" key="3">
    <source>
        <dbReference type="ARBA" id="ARBA00023143"/>
    </source>
</evidence>
<keyword evidence="3 4" id="KW-0975">Bacterial flagellum</keyword>
<dbReference type="GO" id="GO:0030694">
    <property type="term" value="C:bacterial-type flagellum basal body, rod"/>
    <property type="evidence" value="ECO:0007669"/>
    <property type="project" value="InterPro"/>
</dbReference>
<evidence type="ECO:0000256" key="4">
    <source>
        <dbReference type="RuleBase" id="RU362116"/>
    </source>
</evidence>
<dbReference type="InterPro" id="IPR037925">
    <property type="entry name" value="FlgE/F/G-like"/>
</dbReference>
<gene>
    <name evidence="8" type="primary">flgF</name>
    <name evidence="8" type="ORF">ER308_17805</name>
</gene>
<organism evidence="8 9">
    <name type="scientific">Egibacter rhizosphaerae</name>
    <dbReference type="NCBI Taxonomy" id="1670831"/>
    <lineage>
        <taxon>Bacteria</taxon>
        <taxon>Bacillati</taxon>
        <taxon>Actinomycetota</taxon>
        <taxon>Nitriliruptoria</taxon>
        <taxon>Egibacterales</taxon>
        <taxon>Egibacteraceae</taxon>
        <taxon>Egibacter</taxon>
    </lineage>
</organism>
<dbReference type="NCBIfam" id="TIGR02490">
    <property type="entry name" value="flgF"/>
    <property type="match status" value="1"/>
</dbReference>
<dbReference type="PANTHER" id="PTHR30435:SF1">
    <property type="entry name" value="FLAGELLAR HOOK PROTEIN FLGE"/>
    <property type="match status" value="1"/>
</dbReference>
<sequence>MLRSMFAGVSGLRSHQEMMDVVGNNISNVNTHGFKSERATFQDALYQTQRGATTGEELDGGGEGGVNPLQIGLGANLASVDTNFGQGSFEMTGRATDVAIDGEGFFVVDTDEGEAYTRAGIFDFDGAGNLVDRNGNTVMGASGEGDIDGEDLEAITIDPDTLSELRDVSVQRNGVISGRDGDGDEEIIGTIATADFTNPGGLERDGGSLFRPTGAEGDMAVGAPGEDGRGALEGGVLEMGNVDLADEFTKLITAQRGFQANSRTITTSDELLQELVNLKR</sequence>
<name>A0A411YJB4_9ACTN</name>
<evidence type="ECO:0000259" key="6">
    <source>
        <dbReference type="Pfam" id="PF06429"/>
    </source>
</evidence>
<dbReference type="KEGG" id="erz:ER308_17805"/>
<dbReference type="Pfam" id="PF06429">
    <property type="entry name" value="Flg_bbr_C"/>
    <property type="match status" value="1"/>
</dbReference>
<dbReference type="PANTHER" id="PTHR30435">
    <property type="entry name" value="FLAGELLAR PROTEIN"/>
    <property type="match status" value="1"/>
</dbReference>
<dbReference type="NCBIfam" id="TIGR03506">
    <property type="entry name" value="FlgEFG_subfam"/>
    <property type="match status" value="2"/>
</dbReference>
<dbReference type="SUPFAM" id="SSF117143">
    <property type="entry name" value="Flagellar hook protein flgE"/>
    <property type="match status" value="1"/>
</dbReference>
<evidence type="ECO:0000256" key="1">
    <source>
        <dbReference type="ARBA" id="ARBA00004117"/>
    </source>
</evidence>
<evidence type="ECO:0000256" key="2">
    <source>
        <dbReference type="ARBA" id="ARBA00009677"/>
    </source>
</evidence>
<feature type="domain" description="Flagellar hook protein FlgE/F/G-like D1" evidence="7">
    <location>
        <begin position="99"/>
        <end position="177"/>
    </location>
</feature>
<keyword evidence="9" id="KW-1185">Reference proteome</keyword>
<dbReference type="GO" id="GO:0005829">
    <property type="term" value="C:cytosol"/>
    <property type="evidence" value="ECO:0007669"/>
    <property type="project" value="TreeGrafter"/>
</dbReference>
<dbReference type="EMBL" id="CP036402">
    <property type="protein sequence ID" value="QBI21241.1"/>
    <property type="molecule type" value="Genomic_DNA"/>
</dbReference>
<comment type="subcellular location">
    <subcellularLocation>
        <location evidence="1 4">Bacterial flagellum basal body</location>
    </subcellularLocation>
</comment>
<dbReference type="Proteomes" id="UP000291469">
    <property type="component" value="Chromosome"/>
</dbReference>